<reference evidence="1 2" key="1">
    <citation type="submission" date="2016-10" db="EMBL/GenBank/DDBJ databases">
        <authorList>
            <person name="de Groot N.N."/>
        </authorList>
    </citation>
    <scope>NUCLEOTIDE SEQUENCE [LARGE SCALE GENOMIC DNA]</scope>
    <source>
        <strain evidence="1 2">DSM 1283</strain>
    </source>
</reference>
<dbReference type="Proteomes" id="UP000198806">
    <property type="component" value="Unassembled WGS sequence"/>
</dbReference>
<dbReference type="EMBL" id="FOWD01000009">
    <property type="protein sequence ID" value="SFO09947.1"/>
    <property type="molecule type" value="Genomic_DNA"/>
</dbReference>
<accession>A0A1I5EEP2</accession>
<protein>
    <submittedName>
        <fullName evidence="1">Uncharacterized protein</fullName>
    </submittedName>
</protein>
<organism evidence="1 2">
    <name type="scientific">Anaerocolumna aminovalerica</name>
    <dbReference type="NCBI Taxonomy" id="1527"/>
    <lineage>
        <taxon>Bacteria</taxon>
        <taxon>Bacillati</taxon>
        <taxon>Bacillota</taxon>
        <taxon>Clostridia</taxon>
        <taxon>Lachnospirales</taxon>
        <taxon>Lachnospiraceae</taxon>
        <taxon>Anaerocolumna</taxon>
    </lineage>
</organism>
<evidence type="ECO:0000313" key="1">
    <source>
        <dbReference type="EMBL" id="SFO09947.1"/>
    </source>
</evidence>
<evidence type="ECO:0000313" key="2">
    <source>
        <dbReference type="Proteomes" id="UP000198806"/>
    </source>
</evidence>
<proteinExistence type="predicted"/>
<name>A0A1I5EEP2_9FIRM</name>
<keyword evidence="2" id="KW-1185">Reference proteome</keyword>
<sequence length="172" mass="19542">MSGNLDHKIICRSINGIGGFKKEVNRIFLKEVLPKLTGYQVTVALCYDTDVFGYAQKPKINWIEIEKLLLEDGADKVIHIKAEKSIEDWFLIDEEGIIRFLKLKSGTQPNGKNGYEKLKALFSKANRIYTKGKEIRGFVQALDIELISREVTDGLHLLYKELGVQGGKKEKE</sequence>
<dbReference type="AlphaFoldDB" id="A0A1I5EEP2"/>
<gene>
    <name evidence="1" type="ORF">SAMN04489757_10920</name>
</gene>